<dbReference type="EMBL" id="BAABCR010000004">
    <property type="protein sequence ID" value="GAA4024580.1"/>
    <property type="molecule type" value="Genomic_DNA"/>
</dbReference>
<keyword evidence="1" id="KW-0812">Transmembrane</keyword>
<dbReference type="RefSeq" id="WP_290873003.1">
    <property type="nucleotide sequence ID" value="NZ_BAABCR010000004.1"/>
</dbReference>
<dbReference type="Proteomes" id="UP001500968">
    <property type="component" value="Unassembled WGS sequence"/>
</dbReference>
<sequence length="54" mass="6270">MEINWIIIGIVVATLLALIVYLIKQNQKDQQKVTRHFNADTTELSEEEDELNNN</sequence>
<keyword evidence="3" id="KW-1185">Reference proteome</keyword>
<evidence type="ECO:0000313" key="2">
    <source>
        <dbReference type="EMBL" id="GAA4024580.1"/>
    </source>
</evidence>
<organism evidence="2 3">
    <name type="scientific">Flavobacterium cheonhonense</name>
    <dbReference type="NCBI Taxonomy" id="706185"/>
    <lineage>
        <taxon>Bacteria</taxon>
        <taxon>Pseudomonadati</taxon>
        <taxon>Bacteroidota</taxon>
        <taxon>Flavobacteriia</taxon>
        <taxon>Flavobacteriales</taxon>
        <taxon>Flavobacteriaceae</taxon>
        <taxon>Flavobacterium</taxon>
    </lineage>
</organism>
<evidence type="ECO:0000256" key="1">
    <source>
        <dbReference type="SAM" id="Phobius"/>
    </source>
</evidence>
<reference evidence="3" key="1">
    <citation type="journal article" date="2019" name="Int. J. Syst. Evol. Microbiol.">
        <title>The Global Catalogue of Microorganisms (GCM) 10K type strain sequencing project: providing services to taxonomists for standard genome sequencing and annotation.</title>
        <authorList>
            <consortium name="The Broad Institute Genomics Platform"/>
            <consortium name="The Broad Institute Genome Sequencing Center for Infectious Disease"/>
            <person name="Wu L."/>
            <person name="Ma J."/>
        </authorList>
    </citation>
    <scope>NUCLEOTIDE SEQUENCE [LARGE SCALE GENOMIC DNA]</scope>
    <source>
        <strain evidence="3">JCM 17064</strain>
    </source>
</reference>
<keyword evidence="1" id="KW-0472">Membrane</keyword>
<proteinExistence type="predicted"/>
<protein>
    <submittedName>
        <fullName evidence="2">Uncharacterized protein</fullName>
    </submittedName>
</protein>
<evidence type="ECO:0000313" key="3">
    <source>
        <dbReference type="Proteomes" id="UP001500968"/>
    </source>
</evidence>
<keyword evidence="1" id="KW-1133">Transmembrane helix</keyword>
<accession>A0ABP7TDB9</accession>
<gene>
    <name evidence="2" type="ORF">GCM10022386_04680</name>
</gene>
<comment type="caution">
    <text evidence="2">The sequence shown here is derived from an EMBL/GenBank/DDBJ whole genome shotgun (WGS) entry which is preliminary data.</text>
</comment>
<name>A0ABP7TDB9_9FLAO</name>
<feature type="transmembrane region" description="Helical" evidence="1">
    <location>
        <begin position="6"/>
        <end position="23"/>
    </location>
</feature>